<dbReference type="EMBL" id="CAICTM010000145">
    <property type="protein sequence ID" value="CAB9502775.1"/>
    <property type="molecule type" value="Genomic_DNA"/>
</dbReference>
<dbReference type="Gene3D" id="1.10.10.10">
    <property type="entry name" value="Winged helix-like DNA-binding domain superfamily/Winged helix DNA-binding domain"/>
    <property type="match status" value="1"/>
</dbReference>
<dbReference type="Proteomes" id="UP001153069">
    <property type="component" value="Unassembled WGS sequence"/>
</dbReference>
<evidence type="ECO:0000256" key="4">
    <source>
        <dbReference type="RuleBase" id="RU004020"/>
    </source>
</evidence>
<feature type="domain" description="HSF-type DNA-binding" evidence="6">
    <location>
        <begin position="89"/>
        <end position="187"/>
    </location>
</feature>
<protein>
    <submittedName>
        <fullName evidence="7">Shock factor protein 4</fullName>
    </submittedName>
</protein>
<dbReference type="InterPro" id="IPR036388">
    <property type="entry name" value="WH-like_DNA-bd_sf"/>
</dbReference>
<accession>A0A9N8DLJ9</accession>
<gene>
    <name evidence="7" type="ORF">SEMRO_146_G067460.1</name>
</gene>
<sequence>MNRFVAANTSTINSTSSSAISTTTMALPPFHHTGTGNKGAGSGVFVHKYHDHSEDPVDVLPEAGSGAGTTGNNGNNGKKDPLMPAKRGATRQFPLKLYEMLSQADGAGFAEIVGWQPHGRCFVVRNPKLFVKQVMHRFFSQSKLASFQRQLSLYGFVRITQGKDCNAYYHELFLRGRSDLIHRLDRVRVKGTFCKMRTCVETEPDFYAMKPLQVQVQVLETTIKSCPNITKSSSSSERIKAKAFLQTTGTTASRKAASAGPLKVPGRLRMALAAPKQATQDALPLRFLPMNLSKRALEQKAELGRWIAPLQNQEISNDLAFRSWEPQAASPVVTGQPFETSNTVTPFAPSYTQQLLVEGRFTAPDASSNRVSATCTINTCTTTTVASGNSSVMSSSASETSTLTTDDSSSSKASYFAMSRGLNNMTPTQLNDTIIRFPALTSTFSQPTHLPTMGSYQYADIASPPQEGDHAWHEYLNRCSNTLASGVAGYDHQTTAGFMGQQPSMPTPSHIRHDHCARQHQDGTPTLEDIIFLL</sequence>
<dbReference type="FunFam" id="1.10.10.10:FF:000479">
    <property type="entry name" value="Predicted protein"/>
    <property type="match status" value="1"/>
</dbReference>
<evidence type="ECO:0000256" key="2">
    <source>
        <dbReference type="ARBA" id="ARBA00023125"/>
    </source>
</evidence>
<evidence type="ECO:0000256" key="3">
    <source>
        <dbReference type="ARBA" id="ARBA00023242"/>
    </source>
</evidence>
<dbReference type="GO" id="GO:0003700">
    <property type="term" value="F:DNA-binding transcription factor activity"/>
    <property type="evidence" value="ECO:0007669"/>
    <property type="project" value="InterPro"/>
</dbReference>
<reference evidence="7" key="1">
    <citation type="submission" date="2020-06" db="EMBL/GenBank/DDBJ databases">
        <authorList>
            <consortium name="Plant Systems Biology data submission"/>
        </authorList>
    </citation>
    <scope>NUCLEOTIDE SEQUENCE</scope>
    <source>
        <strain evidence="7">D6</strain>
    </source>
</reference>
<keyword evidence="3" id="KW-0539">Nucleus</keyword>
<feature type="region of interest" description="Disordered" evidence="5">
    <location>
        <begin position="387"/>
        <end position="410"/>
    </location>
</feature>
<keyword evidence="8" id="KW-1185">Reference proteome</keyword>
<proteinExistence type="inferred from homology"/>
<feature type="region of interest" description="Disordered" evidence="5">
    <location>
        <begin position="56"/>
        <end position="85"/>
    </location>
</feature>
<evidence type="ECO:0000256" key="5">
    <source>
        <dbReference type="SAM" id="MobiDB-lite"/>
    </source>
</evidence>
<dbReference type="InterPro" id="IPR000232">
    <property type="entry name" value="HSF_DNA-bd"/>
</dbReference>
<dbReference type="Pfam" id="PF00447">
    <property type="entry name" value="HSF_DNA-bind"/>
    <property type="match status" value="1"/>
</dbReference>
<dbReference type="AlphaFoldDB" id="A0A9N8DLJ9"/>
<dbReference type="GO" id="GO:0043565">
    <property type="term" value="F:sequence-specific DNA binding"/>
    <property type="evidence" value="ECO:0007669"/>
    <property type="project" value="InterPro"/>
</dbReference>
<comment type="caution">
    <text evidence="7">The sequence shown here is derived from an EMBL/GenBank/DDBJ whole genome shotgun (WGS) entry which is preliminary data.</text>
</comment>
<dbReference type="PANTHER" id="PTHR10015">
    <property type="entry name" value="HEAT SHOCK TRANSCRIPTION FACTOR"/>
    <property type="match status" value="1"/>
</dbReference>
<evidence type="ECO:0000256" key="1">
    <source>
        <dbReference type="ARBA" id="ARBA00004123"/>
    </source>
</evidence>
<name>A0A9N8DLJ9_9STRA</name>
<keyword evidence="2" id="KW-0238">DNA-binding</keyword>
<comment type="similarity">
    <text evidence="4">Belongs to the HSF family.</text>
</comment>
<dbReference type="InterPro" id="IPR036390">
    <property type="entry name" value="WH_DNA-bd_sf"/>
</dbReference>
<dbReference type="SMART" id="SM00415">
    <property type="entry name" value="HSF"/>
    <property type="match status" value="1"/>
</dbReference>
<dbReference type="PANTHER" id="PTHR10015:SF206">
    <property type="entry name" value="HSF-TYPE DNA-BINDING DOMAIN-CONTAINING PROTEIN"/>
    <property type="match status" value="1"/>
</dbReference>
<dbReference type="OrthoDB" id="60033at2759"/>
<organism evidence="7 8">
    <name type="scientific">Seminavis robusta</name>
    <dbReference type="NCBI Taxonomy" id="568900"/>
    <lineage>
        <taxon>Eukaryota</taxon>
        <taxon>Sar</taxon>
        <taxon>Stramenopiles</taxon>
        <taxon>Ochrophyta</taxon>
        <taxon>Bacillariophyta</taxon>
        <taxon>Bacillariophyceae</taxon>
        <taxon>Bacillariophycidae</taxon>
        <taxon>Naviculales</taxon>
        <taxon>Naviculaceae</taxon>
        <taxon>Seminavis</taxon>
    </lineage>
</organism>
<evidence type="ECO:0000313" key="7">
    <source>
        <dbReference type="EMBL" id="CAB9502775.1"/>
    </source>
</evidence>
<evidence type="ECO:0000313" key="8">
    <source>
        <dbReference type="Proteomes" id="UP001153069"/>
    </source>
</evidence>
<evidence type="ECO:0000259" key="6">
    <source>
        <dbReference type="SMART" id="SM00415"/>
    </source>
</evidence>
<comment type="subcellular location">
    <subcellularLocation>
        <location evidence="1">Nucleus</location>
    </subcellularLocation>
</comment>
<dbReference type="GO" id="GO:0005634">
    <property type="term" value="C:nucleus"/>
    <property type="evidence" value="ECO:0007669"/>
    <property type="project" value="UniProtKB-SubCell"/>
</dbReference>
<dbReference type="SUPFAM" id="SSF46785">
    <property type="entry name" value="Winged helix' DNA-binding domain"/>
    <property type="match status" value="1"/>
</dbReference>